<dbReference type="Proteomes" id="UP000036923">
    <property type="component" value="Unassembled WGS sequence"/>
</dbReference>
<accession>A0A0L6JP41</accession>
<proteinExistence type="predicted"/>
<keyword evidence="1" id="KW-0677">Repeat</keyword>
<keyword evidence="5" id="KW-1185">Reference proteome</keyword>
<dbReference type="EMBL" id="LGTC01000001">
    <property type="protein sequence ID" value="KNY27548.1"/>
    <property type="molecule type" value="Genomic_DNA"/>
</dbReference>
<dbReference type="OrthoDB" id="174569at2"/>
<dbReference type="PROSITE" id="PS51272">
    <property type="entry name" value="SLH"/>
    <property type="match status" value="3"/>
</dbReference>
<dbReference type="AlphaFoldDB" id="A0A0L6JP41"/>
<dbReference type="RefSeq" id="WP_036944599.1">
    <property type="nucleotide sequence ID" value="NZ_JQKC01000032.1"/>
</dbReference>
<evidence type="ECO:0000259" key="3">
    <source>
        <dbReference type="PROSITE" id="PS51272"/>
    </source>
</evidence>
<dbReference type="PANTHER" id="PTHR43308">
    <property type="entry name" value="OUTER MEMBRANE PROTEIN ALPHA-RELATED"/>
    <property type="match status" value="1"/>
</dbReference>
<feature type="domain" description="SLH" evidence="3">
    <location>
        <begin position="269"/>
        <end position="329"/>
    </location>
</feature>
<evidence type="ECO:0000313" key="5">
    <source>
        <dbReference type="Proteomes" id="UP000036923"/>
    </source>
</evidence>
<comment type="caution">
    <text evidence="4">The sequence shown here is derived from an EMBL/GenBank/DDBJ whole genome shotgun (WGS) entry which is preliminary data.</text>
</comment>
<name>A0A0L6JP41_9FIRM</name>
<feature type="chain" id="PRO_5005566236" evidence="2">
    <location>
        <begin position="23"/>
        <end position="329"/>
    </location>
</feature>
<dbReference type="STRING" id="398512.Bccel_2819"/>
<feature type="domain" description="SLH" evidence="3">
    <location>
        <begin position="210"/>
        <end position="268"/>
    </location>
</feature>
<protein>
    <submittedName>
        <fullName evidence="4">S-layer domain-containing protein</fullName>
    </submittedName>
</protein>
<keyword evidence="2" id="KW-0732">Signal</keyword>
<evidence type="ECO:0000313" key="4">
    <source>
        <dbReference type="EMBL" id="KNY27548.1"/>
    </source>
</evidence>
<evidence type="ECO:0000256" key="2">
    <source>
        <dbReference type="SAM" id="SignalP"/>
    </source>
</evidence>
<dbReference type="eggNOG" id="COG1520">
    <property type="taxonomic scope" value="Bacteria"/>
</dbReference>
<dbReference type="InterPro" id="IPR001119">
    <property type="entry name" value="SLH_dom"/>
</dbReference>
<evidence type="ECO:0000256" key="1">
    <source>
        <dbReference type="ARBA" id="ARBA00022737"/>
    </source>
</evidence>
<reference evidence="5" key="1">
    <citation type="submission" date="2015-07" db="EMBL/GenBank/DDBJ databases">
        <title>Near-Complete Genome Sequence of the Cellulolytic Bacterium Bacteroides (Pseudobacteroides) cellulosolvens ATCC 35603.</title>
        <authorList>
            <person name="Dassa B."/>
            <person name="Utturkar S.M."/>
            <person name="Klingeman D.M."/>
            <person name="Hurt R.A."/>
            <person name="Keller M."/>
            <person name="Xu J."/>
            <person name="Reddy Y.H.K."/>
            <person name="Borovok I."/>
            <person name="Grinberg I.R."/>
            <person name="Lamed R."/>
            <person name="Zhivin O."/>
            <person name="Bayer E.A."/>
            <person name="Brown S.D."/>
        </authorList>
    </citation>
    <scope>NUCLEOTIDE SEQUENCE [LARGE SCALE GENOMIC DNA]</scope>
    <source>
        <strain evidence="5">DSM 2933</strain>
    </source>
</reference>
<sequence length="329" mass="34765" precursor="true">MKKVLPVLILSLVLVIGAMVSASEPCTANCSGSGCNLYADANSSGICDIALADSESKSTPVPTPCPANCKGKGCNLYTDANGSGTCDLSADDRTVKSTPAATPCPANCKGKGCNLYADANGNGTCDLSAVDKSLTSDPKKDEVTSTLITFKDIANHWSKSYVERLANSKILSGYPDGTIKPNLEINRIEAVVLALKAAGIKPVHKDGVDFADKASIPSWSLDYIEAAVQNKIITSDKTIQFKPLGKISRQELAVILVKAFELESKSVEAAKFKDMANVSDNAKNCISIASGLKIITGYPDTTFKPNNNVLRAEAFTMISRALDLNADKM</sequence>
<gene>
    <name evidence="4" type="ORF">Bccel_2819</name>
</gene>
<feature type="domain" description="SLH" evidence="3">
    <location>
        <begin position="145"/>
        <end position="208"/>
    </location>
</feature>
<dbReference type="InterPro" id="IPR051465">
    <property type="entry name" value="Cell_Envelope_Struct_Comp"/>
</dbReference>
<dbReference type="Pfam" id="PF00395">
    <property type="entry name" value="SLH"/>
    <property type="match status" value="3"/>
</dbReference>
<organism evidence="4 5">
    <name type="scientific">Pseudobacteroides cellulosolvens ATCC 35603 = DSM 2933</name>
    <dbReference type="NCBI Taxonomy" id="398512"/>
    <lineage>
        <taxon>Bacteria</taxon>
        <taxon>Bacillati</taxon>
        <taxon>Bacillota</taxon>
        <taxon>Clostridia</taxon>
        <taxon>Eubacteriales</taxon>
        <taxon>Oscillospiraceae</taxon>
        <taxon>Pseudobacteroides</taxon>
    </lineage>
</organism>
<feature type="signal peptide" evidence="2">
    <location>
        <begin position="1"/>
        <end position="22"/>
    </location>
</feature>
<dbReference type="PANTHER" id="PTHR43308:SF5">
    <property type="entry name" value="S-LAYER PROTEIN _ PEPTIDOGLYCAN ENDO-BETA-N-ACETYLGLUCOSAMINIDASE"/>
    <property type="match status" value="1"/>
</dbReference>
<dbReference type="PROSITE" id="PS51257">
    <property type="entry name" value="PROKAR_LIPOPROTEIN"/>
    <property type="match status" value="1"/>
</dbReference>